<dbReference type="GO" id="GO:0003824">
    <property type="term" value="F:catalytic activity"/>
    <property type="evidence" value="ECO:0007669"/>
    <property type="project" value="InterPro"/>
</dbReference>
<dbReference type="EMBL" id="ACZL01000023">
    <property type="protein sequence ID" value="EHI55268.1"/>
    <property type="molecule type" value="Genomic_DNA"/>
</dbReference>
<dbReference type="PROSITE" id="PS51918">
    <property type="entry name" value="RADICAL_SAM"/>
    <property type="match status" value="1"/>
</dbReference>
<evidence type="ECO:0000256" key="4">
    <source>
        <dbReference type="ARBA" id="ARBA00023014"/>
    </source>
</evidence>
<dbReference type="InterPro" id="IPR058240">
    <property type="entry name" value="rSAM_sf"/>
</dbReference>
<dbReference type="PANTHER" id="PTHR13932:SF1">
    <property type="entry name" value="OXYGEN-INDEPENDENT COPROPORPHYRINOGEN-III OXIDASE-LIKE PROTEIN HEMZ"/>
    <property type="match status" value="1"/>
</dbReference>
<dbReference type="OrthoDB" id="9808022at2"/>
<name>G5GIL4_9FIRM</name>
<dbReference type="SFLD" id="SFLDS00029">
    <property type="entry name" value="Radical_SAM"/>
    <property type="match status" value="1"/>
</dbReference>
<proteinExistence type="predicted"/>
<reference evidence="6 7" key="1">
    <citation type="submission" date="2011-08" db="EMBL/GenBank/DDBJ databases">
        <title>The Genome Sequence of Johnsonella ignava ATCC 51276.</title>
        <authorList>
            <consortium name="The Broad Institute Genome Sequencing Platform"/>
            <person name="Earl A."/>
            <person name="Ward D."/>
            <person name="Feldgarden M."/>
            <person name="Gevers D."/>
            <person name="Izard J."/>
            <person name="Blanton J.M."/>
            <person name="Baranova O.V."/>
            <person name="Dewhirst F.E."/>
            <person name="Young S.K."/>
            <person name="Zeng Q."/>
            <person name="Gargeya S."/>
            <person name="Fitzgerald M."/>
            <person name="Haas B."/>
            <person name="Abouelleil A."/>
            <person name="Alvarado L."/>
            <person name="Arachchi H.M."/>
            <person name="Berlin A."/>
            <person name="Brown A."/>
            <person name="Chapman S.B."/>
            <person name="Chen Z."/>
            <person name="Dunbar C."/>
            <person name="Freedman E."/>
            <person name="Gearin G."/>
            <person name="Gellesch M."/>
            <person name="Goldberg J."/>
            <person name="Griggs A."/>
            <person name="Gujja S."/>
            <person name="Heiman D."/>
            <person name="Howarth C."/>
            <person name="Larson L."/>
            <person name="Lui A."/>
            <person name="MacDonald P.J.P."/>
            <person name="Montmayeur A."/>
            <person name="Murphy C."/>
            <person name="Neiman D."/>
            <person name="Pearson M."/>
            <person name="Priest M."/>
            <person name="Roberts A."/>
            <person name="Saif S."/>
            <person name="Shea T."/>
            <person name="Shenoy N."/>
            <person name="Sisk P."/>
            <person name="Stolte C."/>
            <person name="Sykes S."/>
            <person name="Wortman J."/>
            <person name="Nusbaum C."/>
            <person name="Birren B."/>
        </authorList>
    </citation>
    <scope>NUCLEOTIDE SEQUENCE [LARGE SCALE GENOMIC DNA]</scope>
    <source>
        <strain evidence="6 7">ATCC 51276</strain>
    </source>
</reference>
<dbReference type="InterPro" id="IPR034505">
    <property type="entry name" value="Coproporphyrinogen-III_oxidase"/>
</dbReference>
<dbReference type="RefSeq" id="WP_005541014.1">
    <property type="nucleotide sequence ID" value="NZ_JH378833.1"/>
</dbReference>
<keyword evidence="7" id="KW-1185">Reference proteome</keyword>
<dbReference type="InterPro" id="IPR013785">
    <property type="entry name" value="Aldolase_TIM"/>
</dbReference>
<dbReference type="SUPFAM" id="SSF102114">
    <property type="entry name" value="Radical SAM enzymes"/>
    <property type="match status" value="1"/>
</dbReference>
<dbReference type="NCBIfam" id="TIGR03994">
    <property type="entry name" value="rSAM_HemZ"/>
    <property type="match status" value="1"/>
</dbReference>
<dbReference type="eggNOG" id="COG0635">
    <property type="taxonomic scope" value="Bacteria"/>
</dbReference>
<dbReference type="InterPro" id="IPR006638">
    <property type="entry name" value="Elp3/MiaA/NifB-like_rSAM"/>
</dbReference>
<dbReference type="GO" id="GO:0005737">
    <property type="term" value="C:cytoplasm"/>
    <property type="evidence" value="ECO:0007669"/>
    <property type="project" value="TreeGrafter"/>
</dbReference>
<keyword evidence="1" id="KW-0949">S-adenosyl-L-methionine</keyword>
<dbReference type="Proteomes" id="UP000003011">
    <property type="component" value="Unassembled WGS sequence"/>
</dbReference>
<dbReference type="SFLD" id="SFLDG01065">
    <property type="entry name" value="anaerobic_coproporphyrinogen-I"/>
    <property type="match status" value="1"/>
</dbReference>
<dbReference type="STRING" id="679200.HMPREF9333_01404"/>
<dbReference type="SFLD" id="SFLDF00310">
    <property type="entry name" value="oxygen-independent_coproporphy"/>
    <property type="match status" value="1"/>
</dbReference>
<feature type="domain" description="Radical SAM core" evidence="5">
    <location>
        <begin position="163"/>
        <end position="400"/>
    </location>
</feature>
<dbReference type="CDD" id="cd01335">
    <property type="entry name" value="Radical_SAM"/>
    <property type="match status" value="1"/>
</dbReference>
<accession>G5GIL4</accession>
<keyword evidence="4" id="KW-0411">Iron-sulfur</keyword>
<evidence type="ECO:0000313" key="6">
    <source>
        <dbReference type="EMBL" id="EHI55268.1"/>
    </source>
</evidence>
<dbReference type="PATRIC" id="fig|679200.3.peg.1492"/>
<keyword evidence="3" id="KW-0408">Iron</keyword>
<dbReference type="Pfam" id="PF04055">
    <property type="entry name" value="Radical_SAM"/>
    <property type="match status" value="1"/>
</dbReference>
<dbReference type="HOGENOM" id="CLU_029256_1_0_9"/>
<dbReference type="GO" id="GO:0046872">
    <property type="term" value="F:metal ion binding"/>
    <property type="evidence" value="ECO:0007669"/>
    <property type="project" value="UniProtKB-KW"/>
</dbReference>
<dbReference type="SMART" id="SM00729">
    <property type="entry name" value="Elp3"/>
    <property type="match status" value="1"/>
</dbReference>
<dbReference type="PANTHER" id="PTHR13932">
    <property type="entry name" value="COPROPORPHYRINIGEN III OXIDASE"/>
    <property type="match status" value="1"/>
</dbReference>
<gene>
    <name evidence="6" type="ORF">HMPREF9333_01404</name>
</gene>
<protein>
    <recommendedName>
        <fullName evidence="5">Radical SAM core domain-containing protein</fullName>
    </recommendedName>
</protein>
<evidence type="ECO:0000259" key="5">
    <source>
        <dbReference type="PROSITE" id="PS51918"/>
    </source>
</evidence>
<organism evidence="6 7">
    <name type="scientific">Johnsonella ignava ATCC 51276</name>
    <dbReference type="NCBI Taxonomy" id="679200"/>
    <lineage>
        <taxon>Bacteria</taxon>
        <taxon>Bacillati</taxon>
        <taxon>Bacillota</taxon>
        <taxon>Clostridia</taxon>
        <taxon>Lachnospirales</taxon>
        <taxon>Lachnospiraceae</taxon>
        <taxon>Johnsonella</taxon>
    </lineage>
</organism>
<evidence type="ECO:0000256" key="2">
    <source>
        <dbReference type="ARBA" id="ARBA00022723"/>
    </source>
</evidence>
<dbReference type="GO" id="GO:0051539">
    <property type="term" value="F:4 iron, 4 sulfur cluster binding"/>
    <property type="evidence" value="ECO:0007669"/>
    <property type="project" value="TreeGrafter"/>
</dbReference>
<evidence type="ECO:0000256" key="3">
    <source>
        <dbReference type="ARBA" id="ARBA00023004"/>
    </source>
</evidence>
<dbReference type="SFLD" id="SFLDG01082">
    <property type="entry name" value="B12-binding_domain_containing"/>
    <property type="match status" value="1"/>
</dbReference>
<dbReference type="Gene3D" id="3.20.20.70">
    <property type="entry name" value="Aldolase class I"/>
    <property type="match status" value="1"/>
</dbReference>
<dbReference type="GO" id="GO:0006779">
    <property type="term" value="P:porphyrin-containing compound biosynthetic process"/>
    <property type="evidence" value="ECO:0007669"/>
    <property type="project" value="TreeGrafter"/>
</dbReference>
<dbReference type="AlphaFoldDB" id="G5GIL4"/>
<sequence>MIALLLFDMPFEQDIRELFMAFYPGRTYIYKADPQAGIIFTGRRIDNPDGGIYDVELIFGSHTEPEAYDEEHFSVNIYNSRTEVKNELKRQLYRILSKHTGIELPWGTLTGIRPVKIAVNMMESGFSTQEVLDEIKTTYLTGKEKACLCVDTALNEIRILKDIDYNNGWSLYIGIPFCPSTCLYCSFTSYPISRWALKKNEYIAALCRELEYTAKRMKDMKLHSIYIGGGTPTSLEACDLETLLSALKSFFNIDDVLEFSVEAGRPDSITYEKLLVLKKYGVDRISVNPQSMNLKTLNTIGRNHDVDMVKEAFALARKAGFLNINMDVILGLPGEDAEDVQNTFYELKRLAPESITVHCLALKRAARLNTEKYRYKSTAYEAVESMLDISRQYCRDMGLMPYYLYRQKNTAGNFENVGYSKAGCECIYNIMIMEEKQTIIGCGAGSTSKIVIPDENRIERAENVKDPALYIERIKEKYMDL</sequence>
<keyword evidence="2" id="KW-0479">Metal-binding</keyword>
<comment type="caution">
    <text evidence="6">The sequence shown here is derived from an EMBL/GenBank/DDBJ whole genome shotgun (WGS) entry which is preliminary data.</text>
</comment>
<evidence type="ECO:0000313" key="7">
    <source>
        <dbReference type="Proteomes" id="UP000003011"/>
    </source>
</evidence>
<dbReference type="InterPro" id="IPR007197">
    <property type="entry name" value="rSAM"/>
</dbReference>
<evidence type="ECO:0000256" key="1">
    <source>
        <dbReference type="ARBA" id="ARBA00022691"/>
    </source>
</evidence>
<dbReference type="InterPro" id="IPR023995">
    <property type="entry name" value="HemZ"/>
</dbReference>